<evidence type="ECO:0000256" key="4">
    <source>
        <dbReference type="SAM" id="MobiDB-lite"/>
    </source>
</evidence>
<dbReference type="GO" id="GO:0005615">
    <property type="term" value="C:extracellular space"/>
    <property type="evidence" value="ECO:0007669"/>
    <property type="project" value="TreeGrafter"/>
</dbReference>
<evidence type="ECO:0000313" key="7">
    <source>
        <dbReference type="Ensembl" id="ENSDCDP00010033354.1"/>
    </source>
</evidence>
<keyword evidence="5" id="KW-0812">Transmembrane</keyword>
<keyword evidence="5" id="KW-0472">Membrane</keyword>
<keyword evidence="1 3" id="KW-0245">EGF-like domain</keyword>
<evidence type="ECO:0000313" key="8">
    <source>
        <dbReference type="Proteomes" id="UP000694580"/>
    </source>
</evidence>
<name>A0AAY4CL29_9TELE</name>
<gene>
    <name evidence="7" type="primary">AREG</name>
</gene>
<dbReference type="GO" id="GO:0045840">
    <property type="term" value="P:positive regulation of mitotic nuclear division"/>
    <property type="evidence" value="ECO:0007669"/>
    <property type="project" value="TreeGrafter"/>
</dbReference>
<dbReference type="PROSITE" id="PS01186">
    <property type="entry name" value="EGF_2"/>
    <property type="match status" value="1"/>
</dbReference>
<reference evidence="7" key="1">
    <citation type="submission" date="2025-08" db="UniProtKB">
        <authorList>
            <consortium name="Ensembl"/>
        </authorList>
    </citation>
    <scope>IDENTIFICATION</scope>
</reference>
<dbReference type="Proteomes" id="UP000694580">
    <property type="component" value="Unplaced"/>
</dbReference>
<evidence type="ECO:0000256" key="3">
    <source>
        <dbReference type="PROSITE-ProRule" id="PRU00076"/>
    </source>
</evidence>
<dbReference type="AlphaFoldDB" id="A0AAY4CL29"/>
<keyword evidence="2 3" id="KW-1015">Disulfide bond</keyword>
<comment type="caution">
    <text evidence="3">Lacks conserved residue(s) required for the propagation of feature annotation.</text>
</comment>
<evidence type="ECO:0000256" key="1">
    <source>
        <dbReference type="ARBA" id="ARBA00022536"/>
    </source>
</evidence>
<keyword evidence="8" id="KW-1185">Reference proteome</keyword>
<organism evidence="7 8">
    <name type="scientific">Denticeps clupeoides</name>
    <name type="common">denticle herring</name>
    <dbReference type="NCBI Taxonomy" id="299321"/>
    <lineage>
        <taxon>Eukaryota</taxon>
        <taxon>Metazoa</taxon>
        <taxon>Chordata</taxon>
        <taxon>Craniata</taxon>
        <taxon>Vertebrata</taxon>
        <taxon>Euteleostomi</taxon>
        <taxon>Actinopterygii</taxon>
        <taxon>Neopterygii</taxon>
        <taxon>Teleostei</taxon>
        <taxon>Clupei</taxon>
        <taxon>Clupeiformes</taxon>
        <taxon>Denticipitoidei</taxon>
        <taxon>Denticipitidae</taxon>
        <taxon>Denticeps</taxon>
    </lineage>
</organism>
<proteinExistence type="predicted"/>
<dbReference type="GeneTree" id="ENSGT00940000156901"/>
<evidence type="ECO:0000256" key="5">
    <source>
        <dbReference type="SAM" id="Phobius"/>
    </source>
</evidence>
<protein>
    <recommendedName>
        <fullName evidence="6">EGF-like domain-containing protein</fullName>
    </recommendedName>
</protein>
<dbReference type="GO" id="GO:0007173">
    <property type="term" value="P:epidermal growth factor receptor signaling pathway"/>
    <property type="evidence" value="ECO:0007669"/>
    <property type="project" value="TreeGrafter"/>
</dbReference>
<dbReference type="SUPFAM" id="SSF57196">
    <property type="entry name" value="EGF/Laminin"/>
    <property type="match status" value="1"/>
</dbReference>
<feature type="domain" description="EGF-like" evidence="6">
    <location>
        <begin position="102"/>
        <end position="142"/>
    </location>
</feature>
<feature type="transmembrane region" description="Helical" evidence="5">
    <location>
        <begin position="163"/>
        <end position="186"/>
    </location>
</feature>
<dbReference type="GO" id="GO:0008083">
    <property type="term" value="F:growth factor activity"/>
    <property type="evidence" value="ECO:0007669"/>
    <property type="project" value="TreeGrafter"/>
</dbReference>
<dbReference type="InterPro" id="IPR000742">
    <property type="entry name" value="EGF"/>
</dbReference>
<keyword evidence="5" id="KW-1133">Transmembrane helix</keyword>
<feature type="compositionally biased region" description="Basic residues" evidence="4">
    <location>
        <begin position="68"/>
        <end position="81"/>
    </location>
</feature>
<dbReference type="PANTHER" id="PTHR10740">
    <property type="entry name" value="TRANSFORMING GROWTH FACTOR ALPHA"/>
    <property type="match status" value="1"/>
</dbReference>
<feature type="disulfide bond" evidence="3">
    <location>
        <begin position="132"/>
        <end position="141"/>
    </location>
</feature>
<reference evidence="7" key="2">
    <citation type="submission" date="2025-09" db="UniProtKB">
        <authorList>
            <consortium name="Ensembl"/>
        </authorList>
    </citation>
    <scope>IDENTIFICATION</scope>
</reference>
<dbReference type="Ensembl" id="ENSDCDT00010041365.1">
    <property type="protein sequence ID" value="ENSDCDP00010033354.1"/>
    <property type="gene ID" value="ENSDCDG00010021304.1"/>
</dbReference>
<feature type="compositionally biased region" description="Gly residues" evidence="4">
    <location>
        <begin position="56"/>
        <end position="67"/>
    </location>
</feature>
<evidence type="ECO:0000259" key="6">
    <source>
        <dbReference type="PROSITE" id="PS50026"/>
    </source>
</evidence>
<feature type="region of interest" description="Disordered" evidence="4">
    <location>
        <begin position="50"/>
        <end position="101"/>
    </location>
</feature>
<accession>A0AAY4CL29</accession>
<dbReference type="PROSITE" id="PS50026">
    <property type="entry name" value="EGF_3"/>
    <property type="match status" value="1"/>
</dbReference>
<dbReference type="PROSITE" id="PS00022">
    <property type="entry name" value="EGF_1"/>
    <property type="match status" value="1"/>
</dbReference>
<evidence type="ECO:0000256" key="2">
    <source>
        <dbReference type="ARBA" id="ARBA00023157"/>
    </source>
</evidence>
<dbReference type="Gene3D" id="2.10.25.10">
    <property type="entry name" value="Laminin"/>
    <property type="match status" value="1"/>
</dbReference>
<dbReference type="GO" id="GO:0008284">
    <property type="term" value="P:positive regulation of cell population proliferation"/>
    <property type="evidence" value="ECO:0007669"/>
    <property type="project" value="TreeGrafter"/>
</dbReference>
<sequence>CVCVCVCAAVCSAGCFSTHDPPTGVSGDLQISSEYEEAERRQAAAEVTLVQHLPRSGGGGGGGGGGGKVRRRERDRKKNKKGLNTTHTPTQRHHTHSHTTAEEDLCTTTYKDYCVHGHCQFIPDLPEPSCVCQRGYEGKRCAVQLMKTEQKEEHLTDADSTHIALLVVAVVLSVISCSALLLTICVHYKTQRRFQSAFLGSSSEKENLQKSDAIVVQR</sequence>
<dbReference type="GO" id="GO:0005154">
    <property type="term" value="F:epidermal growth factor receptor binding"/>
    <property type="evidence" value="ECO:0007669"/>
    <property type="project" value="TreeGrafter"/>
</dbReference>
<dbReference type="PANTHER" id="PTHR10740:SF16">
    <property type="entry name" value="AMPHIREGULIN"/>
    <property type="match status" value="1"/>
</dbReference>